<reference evidence="10 11" key="1">
    <citation type="submission" date="2019-09" db="EMBL/GenBank/DDBJ databases">
        <authorList>
            <person name="Silva M."/>
            <person name="Pereira G."/>
            <person name="Lopes-Da-Costa L."/>
            <person name="Silva E."/>
        </authorList>
    </citation>
    <scope>NUCLEOTIDE SEQUENCE [LARGE SCALE GENOMIC DNA]</scope>
    <source>
        <strain evidence="10 11">FMV-PI01</strain>
    </source>
</reference>
<dbReference type="InterPro" id="IPR001737">
    <property type="entry name" value="KsgA/Erm"/>
</dbReference>
<feature type="binding site" evidence="7 8">
    <location>
        <position position="38"/>
    </location>
    <ligand>
        <name>S-adenosyl-L-methionine</name>
        <dbReference type="ChEBI" id="CHEBI:59789"/>
    </ligand>
</feature>
<dbReference type="PROSITE" id="PS51689">
    <property type="entry name" value="SAM_RNA_A_N6_MT"/>
    <property type="match status" value="1"/>
</dbReference>
<evidence type="ECO:0000256" key="1">
    <source>
        <dbReference type="ARBA" id="ARBA00022490"/>
    </source>
</evidence>
<reference evidence="10 11" key="2">
    <citation type="submission" date="2020-03" db="EMBL/GenBank/DDBJ databases">
        <title>Campylobacter portucalensis sp. nov., a new species of Campylobacter isolated from the reproductive tract of bulls.</title>
        <authorList>
            <person name="Silva M.F."/>
            <person name="Pereira G."/>
            <person name="Carneiro C."/>
            <person name="Hemphill A."/>
            <person name="Mateus L."/>
            <person name="Lopes-Da-Costa L."/>
            <person name="Silva E."/>
        </authorList>
    </citation>
    <scope>NUCLEOTIDE SEQUENCE [LARGE SCALE GENOMIC DNA]</scope>
    <source>
        <strain evidence="10 11">FMV-PI01</strain>
    </source>
</reference>
<dbReference type="InterPro" id="IPR011530">
    <property type="entry name" value="rRNA_adenine_dimethylase"/>
</dbReference>
<dbReference type="Gene3D" id="3.40.50.150">
    <property type="entry name" value="Vaccinia Virus protein VP39"/>
    <property type="match status" value="1"/>
</dbReference>
<dbReference type="Proteomes" id="UP000476338">
    <property type="component" value="Unassembled WGS sequence"/>
</dbReference>
<comment type="caution">
    <text evidence="10">The sequence shown here is derived from an EMBL/GenBank/DDBJ whole genome shotgun (WGS) entry which is preliminary data.</text>
</comment>
<feature type="binding site" evidence="7 8">
    <location>
        <position position="13"/>
    </location>
    <ligand>
        <name>S-adenosyl-L-methionine</name>
        <dbReference type="ChEBI" id="CHEBI:59789"/>
    </ligand>
</feature>
<feature type="domain" description="Ribosomal RNA adenine methylase transferase N-terminal" evidence="9">
    <location>
        <begin position="18"/>
        <end position="188"/>
    </location>
</feature>
<comment type="subcellular location">
    <subcellularLocation>
        <location evidence="7">Cytoplasm</location>
    </subcellularLocation>
</comment>
<dbReference type="GO" id="GO:0003723">
    <property type="term" value="F:RNA binding"/>
    <property type="evidence" value="ECO:0007669"/>
    <property type="project" value="UniProtKB-UniRule"/>
</dbReference>
<comment type="catalytic activity">
    <reaction evidence="7">
        <text>adenosine(1518)/adenosine(1519) in 16S rRNA + 4 S-adenosyl-L-methionine = N(6)-dimethyladenosine(1518)/N(6)-dimethyladenosine(1519) in 16S rRNA + 4 S-adenosyl-L-homocysteine + 4 H(+)</text>
        <dbReference type="Rhea" id="RHEA:19609"/>
        <dbReference type="Rhea" id="RHEA-COMP:10232"/>
        <dbReference type="Rhea" id="RHEA-COMP:10233"/>
        <dbReference type="ChEBI" id="CHEBI:15378"/>
        <dbReference type="ChEBI" id="CHEBI:57856"/>
        <dbReference type="ChEBI" id="CHEBI:59789"/>
        <dbReference type="ChEBI" id="CHEBI:74411"/>
        <dbReference type="ChEBI" id="CHEBI:74493"/>
        <dbReference type="EC" id="2.1.1.182"/>
    </reaction>
</comment>
<dbReference type="SUPFAM" id="SSF53335">
    <property type="entry name" value="S-adenosyl-L-methionine-dependent methyltransferases"/>
    <property type="match status" value="1"/>
</dbReference>
<keyword evidence="5 7" id="KW-0949">S-adenosyl-L-methionine</keyword>
<keyword evidence="11" id="KW-1185">Reference proteome</keyword>
<evidence type="ECO:0000256" key="8">
    <source>
        <dbReference type="PROSITE-ProRule" id="PRU01026"/>
    </source>
</evidence>
<keyword evidence="6 7" id="KW-0694">RNA-binding</keyword>
<dbReference type="Pfam" id="PF00398">
    <property type="entry name" value="RrnaAD"/>
    <property type="match status" value="1"/>
</dbReference>
<keyword evidence="3 7" id="KW-0489">Methyltransferase</keyword>
<feature type="binding site" evidence="7 8">
    <location>
        <position position="86"/>
    </location>
    <ligand>
        <name>S-adenosyl-L-methionine</name>
        <dbReference type="ChEBI" id="CHEBI:59789"/>
    </ligand>
</feature>
<evidence type="ECO:0000259" key="9">
    <source>
        <dbReference type="SMART" id="SM00650"/>
    </source>
</evidence>
<keyword evidence="1 7" id="KW-0963">Cytoplasm</keyword>
<protein>
    <recommendedName>
        <fullName evidence="7">Ribosomal RNA small subunit methyltransferase A</fullName>
        <ecNumber evidence="7">2.1.1.182</ecNumber>
    </recommendedName>
    <alternativeName>
        <fullName evidence="7">16S rRNA (adenine(1518)-N(6)/adenine(1519)-N(6))-dimethyltransferase</fullName>
    </alternativeName>
    <alternativeName>
        <fullName evidence="7">16S rRNA dimethyladenosine transferase</fullName>
    </alternativeName>
    <alternativeName>
        <fullName evidence="7">16S rRNA dimethylase</fullName>
    </alternativeName>
    <alternativeName>
        <fullName evidence="7">S-adenosylmethionine-6-N', N'-adenosyl(rRNA) dimethyltransferase</fullName>
    </alternativeName>
</protein>
<dbReference type="GO" id="GO:0005829">
    <property type="term" value="C:cytosol"/>
    <property type="evidence" value="ECO:0007669"/>
    <property type="project" value="TreeGrafter"/>
</dbReference>
<dbReference type="EC" id="2.1.1.182" evidence="7"/>
<feature type="binding site" evidence="7 8">
    <location>
        <position position="58"/>
    </location>
    <ligand>
        <name>S-adenosyl-L-methionine</name>
        <dbReference type="ChEBI" id="CHEBI:59789"/>
    </ligand>
</feature>
<evidence type="ECO:0000256" key="5">
    <source>
        <dbReference type="ARBA" id="ARBA00022691"/>
    </source>
</evidence>
<dbReference type="PROSITE" id="PS01131">
    <property type="entry name" value="RRNA_A_DIMETH"/>
    <property type="match status" value="1"/>
</dbReference>
<sequence>MIKAKKKFGQNFLKDSFILDKIIQSIPKNSDINLVEIGAGLGDLTKKLLEISKVRSYEIDEELFTILSKNFKTEITNSRLNLILGDVLEFWQKDNLLDESYFLVANLPYYVATNIILKAIDDKNCVGFIVMIQKEVALKFTLNDKNSNSLSLIANLNGEINLLFDVPNTSFKPMPKVMSSVIKFDKFNNFGDLKMQDYFDYKNFLRICFSSPRKTLFSNLTTKFKKNFVVKIFEDINLDKKIRPHQSNNTLLIKIFNFLKVENGRKE</sequence>
<organism evidence="10 11">
    <name type="scientific">Campylobacter portucalensis</name>
    <dbReference type="NCBI Taxonomy" id="2608384"/>
    <lineage>
        <taxon>Bacteria</taxon>
        <taxon>Pseudomonadati</taxon>
        <taxon>Campylobacterota</taxon>
        <taxon>Epsilonproteobacteria</taxon>
        <taxon>Campylobacterales</taxon>
        <taxon>Campylobacteraceae</taxon>
        <taxon>Campylobacter</taxon>
    </lineage>
</organism>
<feature type="binding site" evidence="7 8">
    <location>
        <position position="106"/>
    </location>
    <ligand>
        <name>S-adenosyl-L-methionine</name>
        <dbReference type="ChEBI" id="CHEBI:59789"/>
    </ligand>
</feature>
<comment type="similarity">
    <text evidence="7">Belongs to the class I-like SAM-binding methyltransferase superfamily. rRNA adenine N(6)-methyltransferase family. RsmA subfamily.</text>
</comment>
<evidence type="ECO:0000256" key="4">
    <source>
        <dbReference type="ARBA" id="ARBA00022679"/>
    </source>
</evidence>
<evidence type="ECO:0000256" key="6">
    <source>
        <dbReference type="ARBA" id="ARBA00022884"/>
    </source>
</evidence>
<dbReference type="EMBL" id="VWSJ01000001">
    <property type="protein sequence ID" value="MSN95775.1"/>
    <property type="molecule type" value="Genomic_DNA"/>
</dbReference>
<evidence type="ECO:0000256" key="2">
    <source>
        <dbReference type="ARBA" id="ARBA00022552"/>
    </source>
</evidence>
<dbReference type="AlphaFoldDB" id="A0A6L5WIC7"/>
<dbReference type="InterPro" id="IPR020598">
    <property type="entry name" value="rRNA_Ade_methylase_Trfase_N"/>
</dbReference>
<feature type="binding site" evidence="7 8">
    <location>
        <position position="11"/>
    </location>
    <ligand>
        <name>S-adenosyl-L-methionine</name>
        <dbReference type="ChEBI" id="CHEBI:59789"/>
    </ligand>
</feature>
<dbReference type="RefSeq" id="WP_154570043.1">
    <property type="nucleotide sequence ID" value="NZ_VWSJ01000001.1"/>
</dbReference>
<evidence type="ECO:0000313" key="11">
    <source>
        <dbReference type="Proteomes" id="UP000476338"/>
    </source>
</evidence>
<dbReference type="GO" id="GO:0052908">
    <property type="term" value="F:16S rRNA (adenine(1518)-N(6)/adenine(1519)-N(6))-dimethyltransferase activity"/>
    <property type="evidence" value="ECO:0007669"/>
    <property type="project" value="UniProtKB-EC"/>
</dbReference>
<dbReference type="PANTHER" id="PTHR11727:SF7">
    <property type="entry name" value="DIMETHYLADENOSINE TRANSFERASE-RELATED"/>
    <property type="match status" value="1"/>
</dbReference>
<dbReference type="HAMAP" id="MF_00607">
    <property type="entry name" value="16SrRNA_methyltr_A"/>
    <property type="match status" value="1"/>
</dbReference>
<name>A0A6L5WIC7_9BACT</name>
<gene>
    <name evidence="7 10" type="primary">rsmA</name>
    <name evidence="7" type="synonym">ksgA</name>
    <name evidence="10" type="ORF">F1B92_00950</name>
</gene>
<evidence type="ECO:0000313" key="10">
    <source>
        <dbReference type="EMBL" id="MSN95775.1"/>
    </source>
</evidence>
<dbReference type="SMART" id="SM00650">
    <property type="entry name" value="rADc"/>
    <property type="match status" value="1"/>
</dbReference>
<accession>A0A6L5WIC7</accession>
<proteinExistence type="inferred from homology"/>
<evidence type="ECO:0000256" key="7">
    <source>
        <dbReference type="HAMAP-Rule" id="MF_00607"/>
    </source>
</evidence>
<keyword evidence="2 7" id="KW-0698">rRNA processing</keyword>
<evidence type="ECO:0000256" key="3">
    <source>
        <dbReference type="ARBA" id="ARBA00022603"/>
    </source>
</evidence>
<dbReference type="PANTHER" id="PTHR11727">
    <property type="entry name" value="DIMETHYLADENOSINE TRANSFERASE"/>
    <property type="match status" value="1"/>
</dbReference>
<comment type="function">
    <text evidence="7">Specifically dimethylates two adjacent adenosines (A1518 and A1519) in the loop of a conserved hairpin near the 3'-end of 16S rRNA in the 30S particle. May play a critical role in biogenesis of 30S subunits.</text>
</comment>
<dbReference type="Gene3D" id="1.10.8.100">
    <property type="entry name" value="Ribosomal RNA adenine dimethylase-like, domain 2"/>
    <property type="match status" value="1"/>
</dbReference>
<dbReference type="NCBIfam" id="TIGR00755">
    <property type="entry name" value="ksgA"/>
    <property type="match status" value="1"/>
</dbReference>
<dbReference type="InterPro" id="IPR020596">
    <property type="entry name" value="rRNA_Ade_Mease_Trfase_CS"/>
</dbReference>
<dbReference type="InterPro" id="IPR023165">
    <property type="entry name" value="rRNA_Ade_diMease-like_C"/>
</dbReference>
<dbReference type="InterPro" id="IPR029063">
    <property type="entry name" value="SAM-dependent_MTases_sf"/>
</dbReference>
<keyword evidence="4 7" id="KW-0808">Transferase</keyword>